<feature type="domain" description="Helicase C-terminal" evidence="2">
    <location>
        <begin position="292"/>
        <end position="453"/>
    </location>
</feature>
<proteinExistence type="predicted"/>
<dbReference type="GO" id="GO:0005524">
    <property type="term" value="F:ATP binding"/>
    <property type="evidence" value="ECO:0007669"/>
    <property type="project" value="InterPro"/>
</dbReference>
<dbReference type="Pfam" id="PF00271">
    <property type="entry name" value="Helicase_C"/>
    <property type="match status" value="1"/>
</dbReference>
<keyword evidence="3" id="KW-0547">Nucleotide-binding</keyword>
<dbReference type="CDD" id="cd18785">
    <property type="entry name" value="SF2_C"/>
    <property type="match status" value="1"/>
</dbReference>
<keyword evidence="3" id="KW-0347">Helicase</keyword>
<dbReference type="InterPro" id="IPR005114">
    <property type="entry name" value="Helicase_assoc"/>
</dbReference>
<dbReference type="Proteomes" id="UP000028058">
    <property type="component" value="Unassembled WGS sequence"/>
</dbReference>
<dbReference type="InterPro" id="IPR001650">
    <property type="entry name" value="Helicase_C-like"/>
</dbReference>
<sequence>MNRTRSPARTQHTSPKKALVELRAYQKDIVQAVHRGLAAGGIGQVHMACGSGKTIVGQRSAEALLPHGGTVTVLVPSLVLAAQTLTAWRESARQPFDVLAVCSDDTVADAAVHTEDLPAPVTTSTEEITSWLRRPHTHGLRLVVCTYLSAPRLAEAVKVTGHLDLLILDEAHHFAGRADATTRKLLHPDALPARRRLFMTATPREDQRITRDSDSAPLIGMDDTQVFGPVLARYTFAQGITEGYLNDYRIAIIGVRDSEARKVLADERVEYVDALGAPSLQAVAAQVALARAREQFGVRRVLTFHPRVKDAAEFSRTLPGTLARTAPGTQTGLYAGHVHGQMSHQIRDRVLGHLRDTGEGWTVISNARCLGEGVDLPTVDGVLFAHPKRSAVDITQAVGRALRKDPQVHDLSTIIVPLVVPEEDQEVGDLDPGSYETLWHVVRSLRAHDEELGIALDNRRHYQSSGQTQLPNKITVVLPPGTSDAFLSQVKLLLVRQSTSQWWEGYHEAARYYQEHQHLLVPAEYRTDSGFLLGSWIAQRRYNYRRGILSAERVEKLEEIGMVWDPGAQAFAAQLQEAERFYAEHGHLKVPQSYVTSSGKRLGAWISNQRGLRKRGQLAPERIAALDRIGMLWELDAAWTVGITAARRYYAEHGHLRVPKSYVTSEGHSLGTWLNTQRIKYRKGELPEDRIAALGELGIAWEPSEERWQLVYAAARAYYAEHGHLRVPHAYTTPDGIKLGGWVLHQRQLRSGIKSGGIAPEHVAALDELGMRW</sequence>
<dbReference type="GO" id="GO:0004386">
    <property type="term" value="F:helicase activity"/>
    <property type="evidence" value="ECO:0007669"/>
    <property type="project" value="UniProtKB-KW"/>
</dbReference>
<dbReference type="EMBL" id="JNAD02000013">
    <property type="protein sequence ID" value="RKM92514.1"/>
    <property type="molecule type" value="Genomic_DNA"/>
</dbReference>
<feature type="domain" description="Helicase ATP-binding" evidence="1">
    <location>
        <begin position="34"/>
        <end position="206"/>
    </location>
</feature>
<dbReference type="PANTHER" id="PTHR33418:SF1">
    <property type="entry name" value="HELICASE-ASSOCIATED DOMAIN-CONTAINING PROTEIN"/>
    <property type="match status" value="1"/>
</dbReference>
<evidence type="ECO:0000259" key="2">
    <source>
        <dbReference type="PROSITE" id="PS51194"/>
    </source>
</evidence>
<dbReference type="PANTHER" id="PTHR33418">
    <property type="entry name" value="HELICASE-ASSOCIATED"/>
    <property type="match status" value="1"/>
</dbReference>
<keyword evidence="3" id="KW-0378">Hydrolase</keyword>
<organism evidence="3 4">
    <name type="scientific">Streptomyces xinghaiensis</name>
    <dbReference type="NCBI Taxonomy" id="1038928"/>
    <lineage>
        <taxon>Bacteria</taxon>
        <taxon>Bacillati</taxon>
        <taxon>Actinomycetota</taxon>
        <taxon>Actinomycetes</taxon>
        <taxon>Kitasatosporales</taxon>
        <taxon>Streptomycetaceae</taxon>
        <taxon>Streptomyces</taxon>
    </lineage>
</organism>
<dbReference type="Pfam" id="PF04851">
    <property type="entry name" value="ResIII"/>
    <property type="match status" value="1"/>
</dbReference>
<dbReference type="PROSITE" id="PS51192">
    <property type="entry name" value="HELICASE_ATP_BIND_1"/>
    <property type="match status" value="1"/>
</dbReference>
<name>A0A3R7HA87_9ACTN</name>
<reference evidence="3 4" key="1">
    <citation type="journal article" date="2014" name="Genome Announc.">
        <title>Draft Genome Sequence of Streptomyces fradiae ATCC 19609, a Strain Highly Sensitive to Antibiotics.</title>
        <authorList>
            <person name="Bekker O.B."/>
            <person name="Klimina K.M."/>
            <person name="Vatlin A.A."/>
            <person name="Zakharevich N.V."/>
            <person name="Kasianov A.S."/>
            <person name="Danilenko V.N."/>
        </authorList>
    </citation>
    <scope>NUCLEOTIDE SEQUENCE [LARGE SCALE GENOMIC DNA]</scope>
    <source>
        <strain evidence="3 4">ATCC 19609</strain>
    </source>
</reference>
<evidence type="ECO:0000259" key="1">
    <source>
        <dbReference type="PROSITE" id="PS51192"/>
    </source>
</evidence>
<dbReference type="InterPro" id="IPR006935">
    <property type="entry name" value="Helicase/UvrB_N"/>
</dbReference>
<protein>
    <submittedName>
        <fullName evidence="3">DEAD/DEAH box helicase</fullName>
    </submittedName>
</protein>
<dbReference type="Gene3D" id="6.10.140.530">
    <property type="match status" value="4"/>
</dbReference>
<dbReference type="SMART" id="SM00490">
    <property type="entry name" value="HELICc"/>
    <property type="match status" value="1"/>
</dbReference>
<comment type="caution">
    <text evidence="3">The sequence shown here is derived from an EMBL/GenBank/DDBJ whole genome shotgun (WGS) entry which is preliminary data.</text>
</comment>
<dbReference type="SUPFAM" id="SSF52540">
    <property type="entry name" value="P-loop containing nucleoside triphosphate hydrolases"/>
    <property type="match status" value="1"/>
</dbReference>
<gene>
    <name evidence="3" type="ORF">SFRA_024250</name>
</gene>
<keyword evidence="4" id="KW-1185">Reference proteome</keyword>
<dbReference type="AlphaFoldDB" id="A0A3R7HA87"/>
<dbReference type="GO" id="GO:0003677">
    <property type="term" value="F:DNA binding"/>
    <property type="evidence" value="ECO:0007669"/>
    <property type="project" value="InterPro"/>
</dbReference>
<dbReference type="InterPro" id="IPR027417">
    <property type="entry name" value="P-loop_NTPase"/>
</dbReference>
<dbReference type="Pfam" id="PF03457">
    <property type="entry name" value="HA"/>
    <property type="match status" value="4"/>
</dbReference>
<accession>A0A3R7HA87</accession>
<dbReference type="Gene3D" id="3.40.50.300">
    <property type="entry name" value="P-loop containing nucleotide triphosphate hydrolases"/>
    <property type="match status" value="2"/>
</dbReference>
<dbReference type="InterPro" id="IPR014001">
    <property type="entry name" value="Helicase_ATP-bd"/>
</dbReference>
<evidence type="ECO:0000313" key="3">
    <source>
        <dbReference type="EMBL" id="RKM92514.1"/>
    </source>
</evidence>
<evidence type="ECO:0000313" key="4">
    <source>
        <dbReference type="Proteomes" id="UP000028058"/>
    </source>
</evidence>
<dbReference type="SMART" id="SM00487">
    <property type="entry name" value="DEXDc"/>
    <property type="match status" value="1"/>
</dbReference>
<dbReference type="PROSITE" id="PS51194">
    <property type="entry name" value="HELICASE_CTER"/>
    <property type="match status" value="1"/>
</dbReference>
<dbReference type="GO" id="GO:0016787">
    <property type="term" value="F:hydrolase activity"/>
    <property type="evidence" value="ECO:0007669"/>
    <property type="project" value="InterPro"/>
</dbReference>
<keyword evidence="3" id="KW-0067">ATP-binding</keyword>